<dbReference type="InterPro" id="IPR033336">
    <property type="entry name" value="SAXO1/2"/>
</dbReference>
<dbReference type="KEGG" id="ccin:107275021"/>
<accession>A0AAJ7FVF7</accession>
<protein>
    <submittedName>
        <fullName evidence="3">Stabilizer of axonemal microtubules 2</fullName>
    </submittedName>
</protein>
<dbReference type="GO" id="GO:0005814">
    <property type="term" value="C:centriole"/>
    <property type="evidence" value="ECO:0007669"/>
    <property type="project" value="TreeGrafter"/>
</dbReference>
<gene>
    <name evidence="3" type="primary">LOC107275021</name>
</gene>
<reference evidence="3" key="1">
    <citation type="submission" date="2025-08" db="UniProtKB">
        <authorList>
            <consortium name="RefSeq"/>
        </authorList>
    </citation>
    <scope>IDENTIFICATION</scope>
</reference>
<comment type="similarity">
    <text evidence="1">Belongs to the FAM154 family.</text>
</comment>
<dbReference type="Proteomes" id="UP000694920">
    <property type="component" value="Unplaced"/>
</dbReference>
<dbReference type="PANTHER" id="PTHR31516">
    <property type="entry name" value="STABILIZER OF AXONEMAL MICROTUBULES 2"/>
    <property type="match status" value="1"/>
</dbReference>
<dbReference type="PANTHER" id="PTHR31516:SF17">
    <property type="entry name" value="STABILIZER OF AXONEMAL MICROTUBULES 2"/>
    <property type="match status" value="1"/>
</dbReference>
<sequence length="486" mass="55199">MEVIEFSKKKKNCAAPIRPTTCPCNIKCNRRYVQPPKVTSFAPERNYCPPAKPIDAKTTYHLSYLDMDHTASRQARPKPFKPTHSLDMAKDKFANETTNKLSYRPVWGSVKAKPIVPCRRQTIGKGRMQSTTTTRHDYIPKMIPQPEIIIPCGSIRLSSGMLDTRTTAGLSYLNPGRAEPVPNYKPRMTYCPPSEAIDKNTTQKLSYQPFCVLQKERYPWMRKPIYRPPNVLMDDQTTYSKSYMETELPSREKPVVPSGTIIFPCDGQFSDKTIYKESFLPCDTEPVIPVIPCGSISIPTQKMTCDTTNKLSYQPVNAERRDLIIPRRRNMMGDGPMQSITTTRHDYVPKAVGRPEVVIPCDNIKTSSKPFEDRTTTALSYIPPGPMEPVQNFKPNVQYCRSADKIDGDTVNKLSYQPWAPVPKQELPWARKAQYQTPKDPMIGDSIYHMSYPAPGYYIEECEPTECPCPVEQQENCPQLNISVCS</sequence>
<dbReference type="GO" id="GO:0036064">
    <property type="term" value="C:ciliary basal body"/>
    <property type="evidence" value="ECO:0007669"/>
    <property type="project" value="TreeGrafter"/>
</dbReference>
<keyword evidence="2" id="KW-1185">Reference proteome</keyword>
<proteinExistence type="inferred from homology"/>
<evidence type="ECO:0000256" key="1">
    <source>
        <dbReference type="ARBA" id="ARBA00008738"/>
    </source>
</evidence>
<name>A0AAJ7FVF7_CEPCN</name>
<dbReference type="GO" id="GO:0036126">
    <property type="term" value="C:sperm flagellum"/>
    <property type="evidence" value="ECO:0007669"/>
    <property type="project" value="TreeGrafter"/>
</dbReference>
<dbReference type="GO" id="GO:0005879">
    <property type="term" value="C:axonemal microtubule"/>
    <property type="evidence" value="ECO:0007669"/>
    <property type="project" value="TreeGrafter"/>
</dbReference>
<dbReference type="GO" id="GO:0008017">
    <property type="term" value="F:microtubule binding"/>
    <property type="evidence" value="ECO:0007669"/>
    <property type="project" value="InterPro"/>
</dbReference>
<evidence type="ECO:0000313" key="2">
    <source>
        <dbReference type="Proteomes" id="UP000694920"/>
    </source>
</evidence>
<organism evidence="2 3">
    <name type="scientific">Cephus cinctus</name>
    <name type="common">Wheat stem sawfly</name>
    <dbReference type="NCBI Taxonomy" id="211228"/>
    <lineage>
        <taxon>Eukaryota</taxon>
        <taxon>Metazoa</taxon>
        <taxon>Ecdysozoa</taxon>
        <taxon>Arthropoda</taxon>
        <taxon>Hexapoda</taxon>
        <taxon>Insecta</taxon>
        <taxon>Pterygota</taxon>
        <taxon>Neoptera</taxon>
        <taxon>Endopterygota</taxon>
        <taxon>Hymenoptera</taxon>
        <taxon>Cephoidea</taxon>
        <taxon>Cephidae</taxon>
        <taxon>Cephus</taxon>
    </lineage>
</organism>
<evidence type="ECO:0000313" key="3">
    <source>
        <dbReference type="RefSeq" id="XP_015610223.1"/>
    </source>
</evidence>
<dbReference type="AlphaFoldDB" id="A0AAJ7FVF7"/>
<dbReference type="GeneID" id="107275021"/>
<dbReference type="RefSeq" id="XP_015610223.1">
    <property type="nucleotide sequence ID" value="XM_015754737.2"/>
</dbReference>